<name>A0A9N8HQF1_9STRA</name>
<dbReference type="AlphaFoldDB" id="A0A9N8HQF1"/>
<dbReference type="GO" id="GO:0005886">
    <property type="term" value="C:plasma membrane"/>
    <property type="evidence" value="ECO:0007669"/>
    <property type="project" value="UniProtKB-SubCell"/>
</dbReference>
<protein>
    <submittedName>
        <fullName evidence="8">UPF0324 membrane protein DVU_2133</fullName>
    </submittedName>
</protein>
<feature type="transmembrane region" description="Helical" evidence="7">
    <location>
        <begin position="94"/>
        <end position="116"/>
    </location>
</feature>
<accession>A0A9N8HQF1</accession>
<feature type="transmembrane region" description="Helical" evidence="7">
    <location>
        <begin position="323"/>
        <end position="340"/>
    </location>
</feature>
<comment type="subcellular location">
    <subcellularLocation>
        <location evidence="1">Cell membrane</location>
        <topology evidence="1">Multi-pass membrane protein</topology>
    </subcellularLocation>
</comment>
<reference evidence="8" key="1">
    <citation type="submission" date="2020-06" db="EMBL/GenBank/DDBJ databases">
        <authorList>
            <consortium name="Plant Systems Biology data submission"/>
        </authorList>
    </citation>
    <scope>NUCLEOTIDE SEQUENCE</scope>
    <source>
        <strain evidence="8">D6</strain>
    </source>
</reference>
<dbReference type="PANTHER" id="PTHR30106:SF1">
    <property type="entry name" value="UPF0324 MEMBRANE PROTEIN FN0533"/>
    <property type="match status" value="1"/>
</dbReference>
<feature type="transmembrane region" description="Helical" evidence="7">
    <location>
        <begin position="432"/>
        <end position="452"/>
    </location>
</feature>
<feature type="transmembrane region" description="Helical" evidence="7">
    <location>
        <begin position="241"/>
        <end position="258"/>
    </location>
</feature>
<evidence type="ECO:0000256" key="7">
    <source>
        <dbReference type="SAM" id="Phobius"/>
    </source>
</evidence>
<dbReference type="EMBL" id="CAICTM010000977">
    <property type="protein sequence ID" value="CAB9518983.1"/>
    <property type="molecule type" value="Genomic_DNA"/>
</dbReference>
<keyword evidence="9" id="KW-1185">Reference proteome</keyword>
<feature type="transmembrane region" description="Helical" evidence="7">
    <location>
        <begin position="202"/>
        <end position="221"/>
    </location>
</feature>
<dbReference type="Pfam" id="PF03601">
    <property type="entry name" value="Cons_hypoth698"/>
    <property type="match status" value="1"/>
</dbReference>
<dbReference type="InterPro" id="IPR018383">
    <property type="entry name" value="UPF0324_pro"/>
</dbReference>
<feature type="transmembrane region" description="Helical" evidence="7">
    <location>
        <begin position="503"/>
        <end position="522"/>
    </location>
</feature>
<sequence length="526" mass="57249">MMKDETAIEPKNVIVTVENADGDPETQLEKNQEIELVDATEKTLAIEDGSHSMGNAGPFSTSGEEEEEEEEEEPKRNPWYQHPRIVELYRKADWWTLWIGLASFGLAVALVFAIPLEGRVKYVVPQPKTWHTNPFDAWDLYNLIGIPLLLLAFLVFYLVSLKAMGKLDGHMTAYVGGYFVMALIGTIAFWLGRNQWCSEHGLGYAVFAILLGMIVSNLTVLVGKEESIEWLQKKAAKDGEYFIKCSLVLLAVELTVLAEVGGPAMIVSWVGSPVAIIAGFFIGTRVFGCKDTLAMLIAVGASWCGASAISAVAPVVLASSEDVALAISVVAFFTVIFTFVQPYVAIAVGMPDDVAGAWIGGSVDQTGNVVVSAAIISDEAAEVAGIVKMVLNAGMGVMASVISCYWSAFRVSPDESGKEPPKFSIVMLWDKFPKFTLGFIITSVILTCMMQELDGTLEGDALPRAVSTLNKWWFAIAFVGIGLTTNVKKLFQEAWRSGIIQVYLVANTIDIFMALGLSYLAYRVVE</sequence>
<dbReference type="PANTHER" id="PTHR30106">
    <property type="entry name" value="INNER MEMBRANE PROTEIN YEIH-RELATED"/>
    <property type="match status" value="1"/>
</dbReference>
<feature type="transmembrane region" description="Helical" evidence="7">
    <location>
        <begin position="294"/>
        <end position="317"/>
    </location>
</feature>
<keyword evidence="4 7" id="KW-1133">Transmembrane helix</keyword>
<keyword evidence="2" id="KW-1003">Cell membrane</keyword>
<feature type="transmembrane region" description="Helical" evidence="7">
    <location>
        <begin position="171"/>
        <end position="190"/>
    </location>
</feature>
<evidence type="ECO:0000256" key="1">
    <source>
        <dbReference type="ARBA" id="ARBA00004651"/>
    </source>
</evidence>
<feature type="compositionally biased region" description="Acidic residues" evidence="6">
    <location>
        <begin position="63"/>
        <end position="72"/>
    </location>
</feature>
<dbReference type="OrthoDB" id="2362862at2759"/>
<evidence type="ECO:0000256" key="4">
    <source>
        <dbReference type="ARBA" id="ARBA00022989"/>
    </source>
</evidence>
<evidence type="ECO:0000313" key="9">
    <source>
        <dbReference type="Proteomes" id="UP001153069"/>
    </source>
</evidence>
<gene>
    <name evidence="8" type="ORF">SEMRO_979_G227250.1</name>
</gene>
<dbReference type="Proteomes" id="UP001153069">
    <property type="component" value="Unassembled WGS sequence"/>
</dbReference>
<evidence type="ECO:0000313" key="8">
    <source>
        <dbReference type="EMBL" id="CAB9518983.1"/>
    </source>
</evidence>
<evidence type="ECO:0000256" key="3">
    <source>
        <dbReference type="ARBA" id="ARBA00022692"/>
    </source>
</evidence>
<keyword evidence="3 7" id="KW-0812">Transmembrane</keyword>
<evidence type="ECO:0000256" key="6">
    <source>
        <dbReference type="SAM" id="MobiDB-lite"/>
    </source>
</evidence>
<feature type="transmembrane region" description="Helical" evidence="7">
    <location>
        <begin position="264"/>
        <end position="282"/>
    </location>
</feature>
<proteinExistence type="predicted"/>
<feature type="region of interest" description="Disordered" evidence="6">
    <location>
        <begin position="45"/>
        <end position="76"/>
    </location>
</feature>
<comment type="caution">
    <text evidence="8">The sequence shown here is derived from an EMBL/GenBank/DDBJ whole genome shotgun (WGS) entry which is preliminary data.</text>
</comment>
<feature type="transmembrane region" description="Helical" evidence="7">
    <location>
        <begin position="140"/>
        <end position="159"/>
    </location>
</feature>
<organism evidence="8 9">
    <name type="scientific">Seminavis robusta</name>
    <dbReference type="NCBI Taxonomy" id="568900"/>
    <lineage>
        <taxon>Eukaryota</taxon>
        <taxon>Sar</taxon>
        <taxon>Stramenopiles</taxon>
        <taxon>Ochrophyta</taxon>
        <taxon>Bacillariophyta</taxon>
        <taxon>Bacillariophyceae</taxon>
        <taxon>Bacillariophycidae</taxon>
        <taxon>Naviculales</taxon>
        <taxon>Naviculaceae</taxon>
        <taxon>Seminavis</taxon>
    </lineage>
</organism>
<keyword evidence="5 7" id="KW-0472">Membrane</keyword>
<evidence type="ECO:0000256" key="2">
    <source>
        <dbReference type="ARBA" id="ARBA00022475"/>
    </source>
</evidence>
<evidence type="ECO:0000256" key="5">
    <source>
        <dbReference type="ARBA" id="ARBA00023136"/>
    </source>
</evidence>
<feature type="transmembrane region" description="Helical" evidence="7">
    <location>
        <begin position="472"/>
        <end position="491"/>
    </location>
</feature>